<reference evidence="21 22" key="1">
    <citation type="journal article" date="2009" name="Nature">
        <title>The Sorghum bicolor genome and the diversification of grasses.</title>
        <authorList>
            <person name="Paterson A.H."/>
            <person name="Bowers J.E."/>
            <person name="Bruggmann R."/>
            <person name="Dubchak I."/>
            <person name="Grimwood J."/>
            <person name="Gundlach H."/>
            <person name="Haberer G."/>
            <person name="Hellsten U."/>
            <person name="Mitros T."/>
            <person name="Poliakov A."/>
            <person name="Schmutz J."/>
            <person name="Spannagl M."/>
            <person name="Tang H."/>
            <person name="Wang X."/>
            <person name="Wicker T."/>
            <person name="Bharti A.K."/>
            <person name="Chapman J."/>
            <person name="Feltus F.A."/>
            <person name="Gowik U."/>
            <person name="Grigoriev I.V."/>
            <person name="Lyons E."/>
            <person name="Maher C.A."/>
            <person name="Martis M."/>
            <person name="Narechania A."/>
            <person name="Otillar R.P."/>
            <person name="Penning B.W."/>
            <person name="Salamov A.A."/>
            <person name="Wang Y."/>
            <person name="Zhang L."/>
            <person name="Carpita N.C."/>
            <person name="Freeling M."/>
            <person name="Gingle A.R."/>
            <person name="Hash C.T."/>
            <person name="Keller B."/>
            <person name="Klein P."/>
            <person name="Kresovich S."/>
            <person name="McCann M.C."/>
            <person name="Ming R."/>
            <person name="Peterson D.G."/>
            <person name="Mehboob-ur-Rahman"/>
            <person name="Ware D."/>
            <person name="Westhoff P."/>
            <person name="Mayer K.F."/>
            <person name="Messing J."/>
            <person name="Rokhsar D.S."/>
        </authorList>
    </citation>
    <scope>NUCLEOTIDE SEQUENCE [LARGE SCALE GENOMIC DNA]</scope>
    <source>
        <strain evidence="22">cv. BTx623</strain>
    </source>
</reference>
<evidence type="ECO:0000256" key="3">
    <source>
        <dbReference type="ARBA" id="ARBA00022527"/>
    </source>
</evidence>
<keyword evidence="9" id="KW-0677">Repeat</keyword>
<dbReference type="AlphaFoldDB" id="A0A1Z5R3J1"/>
<evidence type="ECO:0000256" key="19">
    <source>
        <dbReference type="SAM" id="Phobius"/>
    </source>
</evidence>
<dbReference type="InterPro" id="IPR017441">
    <property type="entry name" value="Protein_kinase_ATP_BS"/>
</dbReference>
<dbReference type="PROSITE" id="PS51450">
    <property type="entry name" value="LRR"/>
    <property type="match status" value="1"/>
</dbReference>
<dbReference type="Gene3D" id="3.80.10.10">
    <property type="entry name" value="Ribonuclease Inhibitor"/>
    <property type="match status" value="1"/>
</dbReference>
<dbReference type="SMART" id="SM00220">
    <property type="entry name" value="S_TKc"/>
    <property type="match status" value="1"/>
</dbReference>
<dbReference type="Pfam" id="PF12819">
    <property type="entry name" value="Malectin_like"/>
    <property type="match status" value="1"/>
</dbReference>
<dbReference type="GO" id="GO:0005524">
    <property type="term" value="F:ATP binding"/>
    <property type="evidence" value="ECO:0007669"/>
    <property type="project" value="UniProtKB-UniRule"/>
</dbReference>
<evidence type="ECO:0000256" key="14">
    <source>
        <dbReference type="ARBA" id="ARBA00023136"/>
    </source>
</evidence>
<dbReference type="SUPFAM" id="SSF56112">
    <property type="entry name" value="Protein kinase-like (PK-like)"/>
    <property type="match status" value="1"/>
</dbReference>
<comment type="catalytic activity">
    <reaction evidence="16">
        <text>L-threonyl-[protein] + ATP = O-phospho-L-threonyl-[protein] + ADP + H(+)</text>
        <dbReference type="Rhea" id="RHEA:46608"/>
        <dbReference type="Rhea" id="RHEA-COMP:11060"/>
        <dbReference type="Rhea" id="RHEA-COMP:11605"/>
        <dbReference type="ChEBI" id="CHEBI:15378"/>
        <dbReference type="ChEBI" id="CHEBI:30013"/>
        <dbReference type="ChEBI" id="CHEBI:30616"/>
        <dbReference type="ChEBI" id="CHEBI:61977"/>
        <dbReference type="ChEBI" id="CHEBI:456216"/>
        <dbReference type="EC" id="2.7.11.1"/>
    </reaction>
</comment>
<evidence type="ECO:0000256" key="6">
    <source>
        <dbReference type="ARBA" id="ARBA00022679"/>
    </source>
</evidence>
<dbReference type="PROSITE" id="PS50011">
    <property type="entry name" value="PROTEIN_KINASE_DOM"/>
    <property type="match status" value="1"/>
</dbReference>
<name>A0A1Z5R3J1_SORBI</name>
<evidence type="ECO:0000313" key="21">
    <source>
        <dbReference type="EMBL" id="OQU78333.1"/>
    </source>
</evidence>
<dbReference type="InParanoid" id="A0A1Z5R3J1"/>
<keyword evidence="8" id="KW-0732">Signal</keyword>
<dbReference type="PANTHER" id="PTHR45631">
    <property type="entry name" value="OS07G0107800 PROTEIN-RELATED"/>
    <property type="match status" value="1"/>
</dbReference>
<dbReference type="InterPro" id="IPR001611">
    <property type="entry name" value="Leu-rich_rpt"/>
</dbReference>
<dbReference type="EC" id="2.7.11.1" evidence="2"/>
<organism evidence="21 22">
    <name type="scientific">Sorghum bicolor</name>
    <name type="common">Sorghum</name>
    <name type="synonym">Sorghum vulgare</name>
    <dbReference type="NCBI Taxonomy" id="4558"/>
    <lineage>
        <taxon>Eukaryota</taxon>
        <taxon>Viridiplantae</taxon>
        <taxon>Streptophyta</taxon>
        <taxon>Embryophyta</taxon>
        <taxon>Tracheophyta</taxon>
        <taxon>Spermatophyta</taxon>
        <taxon>Magnoliopsida</taxon>
        <taxon>Liliopsida</taxon>
        <taxon>Poales</taxon>
        <taxon>Poaceae</taxon>
        <taxon>PACMAD clade</taxon>
        <taxon>Panicoideae</taxon>
        <taxon>Andropogonodae</taxon>
        <taxon>Andropogoneae</taxon>
        <taxon>Sorghinae</taxon>
        <taxon>Sorghum</taxon>
    </lineage>
</organism>
<dbReference type="FunCoup" id="A0A1Z5R3J1">
    <property type="interactions" value="210"/>
</dbReference>
<evidence type="ECO:0000313" key="22">
    <source>
        <dbReference type="Proteomes" id="UP000000768"/>
    </source>
</evidence>
<dbReference type="PRINTS" id="PR00019">
    <property type="entry name" value="LEURICHRPT"/>
</dbReference>
<dbReference type="SUPFAM" id="SSF52058">
    <property type="entry name" value="L domain-like"/>
    <property type="match status" value="1"/>
</dbReference>
<dbReference type="InterPro" id="IPR024788">
    <property type="entry name" value="Malectin-like_Carb-bd_dom"/>
</dbReference>
<evidence type="ECO:0000256" key="12">
    <source>
        <dbReference type="ARBA" id="ARBA00022840"/>
    </source>
</evidence>
<evidence type="ECO:0000256" key="10">
    <source>
        <dbReference type="ARBA" id="ARBA00022741"/>
    </source>
</evidence>
<dbReference type="FunFam" id="1.10.510.10:FF:000146">
    <property type="entry name" value="LRR receptor-like serine/threonine-protein kinase IOS1"/>
    <property type="match status" value="1"/>
</dbReference>
<dbReference type="InterPro" id="IPR008271">
    <property type="entry name" value="Ser/Thr_kinase_AS"/>
</dbReference>
<evidence type="ECO:0000256" key="13">
    <source>
        <dbReference type="ARBA" id="ARBA00022989"/>
    </source>
</evidence>
<dbReference type="Gene3D" id="1.10.510.10">
    <property type="entry name" value="Transferase(Phosphotransferase) domain 1"/>
    <property type="match status" value="1"/>
</dbReference>
<feature type="transmembrane region" description="Helical" evidence="19">
    <location>
        <begin position="6"/>
        <end position="26"/>
    </location>
</feature>
<evidence type="ECO:0000256" key="15">
    <source>
        <dbReference type="ARBA" id="ARBA00023170"/>
    </source>
</evidence>
<proteinExistence type="predicted"/>
<evidence type="ECO:0000256" key="11">
    <source>
        <dbReference type="ARBA" id="ARBA00022777"/>
    </source>
</evidence>
<dbReference type="Gramene" id="OQU78333">
    <property type="protein sequence ID" value="OQU78333"/>
    <property type="gene ID" value="SORBI_3009G204700"/>
</dbReference>
<evidence type="ECO:0000256" key="4">
    <source>
        <dbReference type="ARBA" id="ARBA00022553"/>
    </source>
</evidence>
<dbReference type="InterPro" id="IPR001245">
    <property type="entry name" value="Ser-Thr/Tyr_kinase_cat_dom"/>
</dbReference>
<evidence type="ECO:0000256" key="17">
    <source>
        <dbReference type="ARBA" id="ARBA00048679"/>
    </source>
</evidence>
<dbReference type="FunFam" id="3.80.10.10:FF:000129">
    <property type="entry name" value="Leucine-rich repeat receptor-like kinase"/>
    <property type="match status" value="1"/>
</dbReference>
<keyword evidence="15" id="KW-0675">Receptor</keyword>
<dbReference type="Proteomes" id="UP000000768">
    <property type="component" value="Chromosome 9"/>
</dbReference>
<keyword evidence="13 19" id="KW-1133">Transmembrane helix</keyword>
<keyword evidence="6" id="KW-0808">Transferase</keyword>
<dbReference type="InterPro" id="IPR011009">
    <property type="entry name" value="Kinase-like_dom_sf"/>
</dbReference>
<evidence type="ECO:0000256" key="5">
    <source>
        <dbReference type="ARBA" id="ARBA00022614"/>
    </source>
</evidence>
<dbReference type="PROSITE" id="PS00107">
    <property type="entry name" value="PROTEIN_KINASE_ATP"/>
    <property type="match status" value="1"/>
</dbReference>
<keyword evidence="22" id="KW-1185">Reference proteome</keyword>
<dbReference type="Pfam" id="PF07714">
    <property type="entry name" value="PK_Tyr_Ser-Thr"/>
    <property type="match status" value="1"/>
</dbReference>
<keyword evidence="7 19" id="KW-0812">Transmembrane</keyword>
<dbReference type="Gene3D" id="3.30.200.20">
    <property type="entry name" value="Phosphorylase Kinase, domain 1"/>
    <property type="match status" value="1"/>
</dbReference>
<reference evidence="22" key="2">
    <citation type="journal article" date="2018" name="Plant J.">
        <title>The Sorghum bicolor reference genome: improved assembly, gene annotations, a transcriptome atlas, and signatures of genome organization.</title>
        <authorList>
            <person name="McCormick R.F."/>
            <person name="Truong S.K."/>
            <person name="Sreedasyam A."/>
            <person name="Jenkins J."/>
            <person name="Shu S."/>
            <person name="Sims D."/>
            <person name="Kennedy M."/>
            <person name="Amirebrahimi M."/>
            <person name="Weers B.D."/>
            <person name="McKinley B."/>
            <person name="Mattison A."/>
            <person name="Morishige D.T."/>
            <person name="Grimwood J."/>
            <person name="Schmutz J."/>
            <person name="Mullet J.E."/>
        </authorList>
    </citation>
    <scope>NUCLEOTIDE SEQUENCE [LARGE SCALE GENOMIC DNA]</scope>
    <source>
        <strain evidence="22">cv. BTx623</strain>
    </source>
</reference>
<dbReference type="GO" id="GO:0005886">
    <property type="term" value="C:plasma membrane"/>
    <property type="evidence" value="ECO:0007669"/>
    <property type="project" value="UniProtKB-SubCell"/>
</dbReference>
<feature type="transmembrane region" description="Helical" evidence="19">
    <location>
        <begin position="46"/>
        <end position="66"/>
    </location>
</feature>
<keyword evidence="11" id="KW-0418">Kinase</keyword>
<dbReference type="PANTHER" id="PTHR45631:SF202">
    <property type="entry name" value="SENESCENCE-INDUCED RECEPTOR-LIKE SERINE_THREONINE-PROTEIN KINASE"/>
    <property type="match status" value="1"/>
</dbReference>
<keyword evidence="14 19" id="KW-0472">Membrane</keyword>
<evidence type="ECO:0000256" key="16">
    <source>
        <dbReference type="ARBA" id="ARBA00047899"/>
    </source>
</evidence>
<dbReference type="EMBL" id="CM000768">
    <property type="protein sequence ID" value="OQU78333.1"/>
    <property type="molecule type" value="Genomic_DNA"/>
</dbReference>
<dbReference type="PROSITE" id="PS00108">
    <property type="entry name" value="PROTEIN_KINASE_ST"/>
    <property type="match status" value="1"/>
</dbReference>
<feature type="transmembrane region" description="Helical" evidence="19">
    <location>
        <begin position="573"/>
        <end position="596"/>
    </location>
</feature>
<evidence type="ECO:0000256" key="8">
    <source>
        <dbReference type="ARBA" id="ARBA00022729"/>
    </source>
</evidence>
<feature type="binding site" evidence="18">
    <location>
        <position position="654"/>
    </location>
    <ligand>
        <name>ATP</name>
        <dbReference type="ChEBI" id="CHEBI:30616"/>
    </ligand>
</feature>
<feature type="domain" description="Protein kinase" evidence="20">
    <location>
        <begin position="626"/>
        <end position="902"/>
    </location>
</feature>
<dbReference type="GO" id="GO:0004674">
    <property type="term" value="F:protein serine/threonine kinase activity"/>
    <property type="evidence" value="ECO:0007669"/>
    <property type="project" value="UniProtKB-KW"/>
</dbReference>
<evidence type="ECO:0000256" key="2">
    <source>
        <dbReference type="ARBA" id="ARBA00012513"/>
    </source>
</evidence>
<protein>
    <recommendedName>
        <fullName evidence="2">non-specific serine/threonine protein kinase</fullName>
        <ecNumber evidence="2">2.7.11.1</ecNumber>
    </recommendedName>
</protein>
<keyword evidence="4" id="KW-0597">Phosphoprotein</keyword>
<dbReference type="CDD" id="cd14066">
    <property type="entry name" value="STKc_IRAK"/>
    <property type="match status" value="1"/>
</dbReference>
<dbReference type="FunFam" id="3.30.200.20:FF:000178">
    <property type="entry name" value="serine/threonine-protein kinase PBS1-like"/>
    <property type="match status" value="1"/>
</dbReference>
<comment type="subcellular location">
    <subcellularLocation>
        <location evidence="1">Cell membrane</location>
        <topology evidence="1">Single-pass membrane protein</topology>
    </subcellularLocation>
</comment>
<sequence length="914" mass="100237">MLRFRFTLFAMARIGVVDLTLIALMIGKSGMSSPSATGSSMRRAMVARPCLLLLVLTAATVVVLGVHGEESPSSTGFISIDCGLPGKSSYVDSATKLPYVSDVGFTDAGSNRNISAEYINPSFTKRYLNVRSFPDAARSCYTIGSMAPGSKYIFRATFMYGNYDGLSKPPVFDLHLGVNFWQTVNITGPDVPLIAEVIAVVPADSVQVCLVNTGTGTPFISGLDVRPVKSTLYSQVNATQALVLLARRDYGPSGFAVIRYPDDPYDRTWFPWSDPEEWSEISTAEGMRPVVVGSRFEVPSAVMQTAIVPLLNASAKSIDFSWDAEPSHVYPDPGYICMLHFAELQRLDSNATRQFDVIVNGIAWYHAYTPMYLTSDTLYSNRLHHGSNSYNISLKATANSTLPPIVNAVEIFNVISIANVATDVQDVAAIMAIKANYQVKKDWMGDPCVPKALSWDGLSCSFAIFSPPRIESLNLSFSGLSGDVSFYFAKLKSLKYLDLSHNKLAGSIPDVLSQLPSLMVIDLTGNQLNGSIPPGLLKRIQDGSLSLRYGNNPNLCSNSDSCQSAKKKSNSMLAVYIAVPVVVFVVVGTLALLFFFMRVKGSVEPGNNLNIKNRRFTYNEVKAMTKNFQLELGKGSFGKVYNGSLKDGTRVAVKLLSECSRQGVGEFLAEAETLTKIHHKNIVSLIGYCKDGGHMALVYEYMSGGTLEHKLRGSDDGSTGSLTWKQRLRIALDSAQGLEYLHKSCTKRLIHRDVKTSNILLNDNLEAKIADFGLLKAFHRDEDTHVSRTRVVGTLGYFAPEYVEAQRLTEKCDVYSFGVVLLEVITGKPAILECPEATNITMWVLQRLNQQNIEDVVDPRIQDDYDVNVAWKAADIALKCTERAPEQRPTMTDVVTQLQECLMLEDGGGGRDAI</sequence>
<gene>
    <name evidence="21" type="ORF">SORBI_3009G204700</name>
</gene>
<evidence type="ECO:0000256" key="1">
    <source>
        <dbReference type="ARBA" id="ARBA00004162"/>
    </source>
</evidence>
<keyword evidence="3" id="KW-0723">Serine/threonine-protein kinase</keyword>
<evidence type="ECO:0000259" key="20">
    <source>
        <dbReference type="PROSITE" id="PS50011"/>
    </source>
</evidence>
<comment type="catalytic activity">
    <reaction evidence="17">
        <text>L-seryl-[protein] + ATP = O-phospho-L-seryl-[protein] + ADP + H(+)</text>
        <dbReference type="Rhea" id="RHEA:17989"/>
        <dbReference type="Rhea" id="RHEA-COMP:9863"/>
        <dbReference type="Rhea" id="RHEA-COMP:11604"/>
        <dbReference type="ChEBI" id="CHEBI:15378"/>
        <dbReference type="ChEBI" id="CHEBI:29999"/>
        <dbReference type="ChEBI" id="CHEBI:30616"/>
        <dbReference type="ChEBI" id="CHEBI:83421"/>
        <dbReference type="ChEBI" id="CHEBI:456216"/>
        <dbReference type="EC" id="2.7.11.1"/>
    </reaction>
</comment>
<accession>A0A1Z5R3J1</accession>
<evidence type="ECO:0000256" key="9">
    <source>
        <dbReference type="ARBA" id="ARBA00022737"/>
    </source>
</evidence>
<keyword evidence="10 18" id="KW-0547">Nucleotide-binding</keyword>
<evidence type="ECO:0000256" key="18">
    <source>
        <dbReference type="PROSITE-ProRule" id="PRU10141"/>
    </source>
</evidence>
<dbReference type="InterPro" id="IPR032675">
    <property type="entry name" value="LRR_dom_sf"/>
</dbReference>
<dbReference type="OMA" id="PYELPRD"/>
<dbReference type="Pfam" id="PF13855">
    <property type="entry name" value="LRR_8"/>
    <property type="match status" value="1"/>
</dbReference>
<dbReference type="InterPro" id="IPR000719">
    <property type="entry name" value="Prot_kinase_dom"/>
</dbReference>
<keyword evidence="5" id="KW-0433">Leucine-rich repeat</keyword>
<keyword evidence="12 18" id="KW-0067">ATP-binding</keyword>
<evidence type="ECO:0000256" key="7">
    <source>
        <dbReference type="ARBA" id="ARBA00022692"/>
    </source>
</evidence>
<dbReference type="eggNOG" id="ENOG502QQCZ">
    <property type="taxonomic scope" value="Eukaryota"/>
</dbReference>